<sequence length="210" mass="22973">MQLFCSAVGVQFDKVVTAEQTHGDNIAVVSHTDIGKGHALYDQSIKATDALITNIPKIPLMLFYADCVPVLIADPVRNVIAVSHAGWKGTVAKIAQKTVLKMASQFQTNPSDCLVGIGPSIGSCCYEVDQTVVNILMQNFKLWEHLVKQTSKTHWKLDLWLANKIQLEEVGVRSSNITISGLCTSCNTELFYSHRAERGMTGRLGAIISL</sequence>
<keyword evidence="4" id="KW-0479">Metal-binding</keyword>
<dbReference type="GO" id="GO:0004000">
    <property type="term" value="F:adenosine deaminase activity"/>
    <property type="evidence" value="ECO:0007669"/>
    <property type="project" value="RHEA"/>
</dbReference>
<organism evidence="10">
    <name type="scientific">bioreactor metagenome</name>
    <dbReference type="NCBI Taxonomy" id="1076179"/>
    <lineage>
        <taxon>unclassified sequences</taxon>
        <taxon>metagenomes</taxon>
        <taxon>ecological metagenomes</taxon>
    </lineage>
</organism>
<dbReference type="EC" id="1.10.3.-" evidence="10"/>
<dbReference type="GO" id="GO:0005507">
    <property type="term" value="F:copper ion binding"/>
    <property type="evidence" value="ECO:0007669"/>
    <property type="project" value="TreeGrafter"/>
</dbReference>
<comment type="catalytic activity">
    <reaction evidence="1">
        <text>inosine + phosphate = alpha-D-ribose 1-phosphate + hypoxanthine</text>
        <dbReference type="Rhea" id="RHEA:27646"/>
        <dbReference type="ChEBI" id="CHEBI:17368"/>
        <dbReference type="ChEBI" id="CHEBI:17596"/>
        <dbReference type="ChEBI" id="CHEBI:43474"/>
        <dbReference type="ChEBI" id="CHEBI:57720"/>
        <dbReference type="EC" id="2.4.2.1"/>
    </reaction>
    <physiologicalReaction direction="left-to-right" evidence="1">
        <dbReference type="Rhea" id="RHEA:27647"/>
    </physiologicalReaction>
</comment>
<comment type="catalytic activity">
    <reaction evidence="8">
        <text>adenosine + phosphate = alpha-D-ribose 1-phosphate + adenine</text>
        <dbReference type="Rhea" id="RHEA:27642"/>
        <dbReference type="ChEBI" id="CHEBI:16335"/>
        <dbReference type="ChEBI" id="CHEBI:16708"/>
        <dbReference type="ChEBI" id="CHEBI:43474"/>
        <dbReference type="ChEBI" id="CHEBI:57720"/>
        <dbReference type="EC" id="2.4.2.1"/>
    </reaction>
    <physiologicalReaction direction="left-to-right" evidence="8">
        <dbReference type="Rhea" id="RHEA:27643"/>
    </physiologicalReaction>
</comment>
<dbReference type="PANTHER" id="PTHR30616">
    <property type="entry name" value="UNCHARACTERIZED PROTEIN YFIH"/>
    <property type="match status" value="1"/>
</dbReference>
<comment type="similarity">
    <text evidence="2">Belongs to the purine nucleoside phosphorylase YfiH/LACC1 family.</text>
</comment>
<comment type="catalytic activity">
    <reaction evidence="7">
        <text>adenosine + H2O + H(+) = inosine + NH4(+)</text>
        <dbReference type="Rhea" id="RHEA:24408"/>
        <dbReference type="ChEBI" id="CHEBI:15377"/>
        <dbReference type="ChEBI" id="CHEBI:15378"/>
        <dbReference type="ChEBI" id="CHEBI:16335"/>
        <dbReference type="ChEBI" id="CHEBI:17596"/>
        <dbReference type="ChEBI" id="CHEBI:28938"/>
        <dbReference type="EC" id="3.5.4.4"/>
    </reaction>
    <physiologicalReaction direction="left-to-right" evidence="7">
        <dbReference type="Rhea" id="RHEA:24409"/>
    </physiologicalReaction>
</comment>
<dbReference type="EMBL" id="VSSQ01007444">
    <property type="protein sequence ID" value="MPM35945.1"/>
    <property type="molecule type" value="Genomic_DNA"/>
</dbReference>
<proteinExistence type="inferred from homology"/>
<evidence type="ECO:0000256" key="1">
    <source>
        <dbReference type="ARBA" id="ARBA00000553"/>
    </source>
</evidence>
<dbReference type="AlphaFoldDB" id="A0A644Z4V4"/>
<evidence type="ECO:0000256" key="3">
    <source>
        <dbReference type="ARBA" id="ARBA00022679"/>
    </source>
</evidence>
<evidence type="ECO:0000256" key="7">
    <source>
        <dbReference type="ARBA" id="ARBA00047989"/>
    </source>
</evidence>
<reference evidence="10" key="1">
    <citation type="submission" date="2019-08" db="EMBL/GenBank/DDBJ databases">
        <authorList>
            <person name="Kucharzyk K."/>
            <person name="Murdoch R.W."/>
            <person name="Higgins S."/>
            <person name="Loffler F."/>
        </authorList>
    </citation>
    <scope>NUCLEOTIDE SEQUENCE</scope>
</reference>
<dbReference type="GO" id="GO:0016491">
    <property type="term" value="F:oxidoreductase activity"/>
    <property type="evidence" value="ECO:0007669"/>
    <property type="project" value="UniProtKB-KW"/>
</dbReference>
<keyword evidence="3" id="KW-0808">Transferase</keyword>
<dbReference type="GO" id="GO:0017061">
    <property type="term" value="F:S-methyl-5-thioadenosine phosphorylase activity"/>
    <property type="evidence" value="ECO:0007669"/>
    <property type="project" value="UniProtKB-EC"/>
</dbReference>
<name>A0A644Z4V4_9ZZZZ</name>
<evidence type="ECO:0000256" key="4">
    <source>
        <dbReference type="ARBA" id="ARBA00022723"/>
    </source>
</evidence>
<dbReference type="InterPro" id="IPR011324">
    <property type="entry name" value="Cytotoxic_necrot_fac-like_cat"/>
</dbReference>
<evidence type="ECO:0000256" key="2">
    <source>
        <dbReference type="ARBA" id="ARBA00007353"/>
    </source>
</evidence>
<dbReference type="InterPro" id="IPR038371">
    <property type="entry name" value="Cu_polyphenol_OxRdtase_sf"/>
</dbReference>
<accession>A0A644Z4V4</accession>
<evidence type="ECO:0000256" key="8">
    <source>
        <dbReference type="ARBA" id="ARBA00048968"/>
    </source>
</evidence>
<dbReference type="InterPro" id="IPR003730">
    <property type="entry name" value="Cu_polyphenol_OxRdtase"/>
</dbReference>
<keyword evidence="5" id="KW-0378">Hydrolase</keyword>
<dbReference type="SUPFAM" id="SSF64438">
    <property type="entry name" value="CNF1/YfiH-like putative cysteine hydrolases"/>
    <property type="match status" value="1"/>
</dbReference>
<gene>
    <name evidence="10" type="ORF">SDC9_82539</name>
</gene>
<evidence type="ECO:0000256" key="6">
    <source>
        <dbReference type="ARBA" id="ARBA00022833"/>
    </source>
</evidence>
<dbReference type="Gene3D" id="3.60.140.10">
    <property type="entry name" value="CNF1/YfiH-like putative cysteine hydrolases"/>
    <property type="match status" value="1"/>
</dbReference>
<protein>
    <submittedName>
        <fullName evidence="10">Polyphenol oxidase</fullName>
        <ecNumber evidence="10">1.10.3.-</ecNumber>
    </submittedName>
</protein>
<keyword evidence="6" id="KW-0862">Zinc</keyword>
<keyword evidence="10" id="KW-0560">Oxidoreductase</keyword>
<evidence type="ECO:0000256" key="9">
    <source>
        <dbReference type="ARBA" id="ARBA00049893"/>
    </source>
</evidence>
<comment type="catalytic activity">
    <reaction evidence="9">
        <text>S-methyl-5'-thioadenosine + phosphate = 5-(methylsulfanyl)-alpha-D-ribose 1-phosphate + adenine</text>
        <dbReference type="Rhea" id="RHEA:11852"/>
        <dbReference type="ChEBI" id="CHEBI:16708"/>
        <dbReference type="ChEBI" id="CHEBI:17509"/>
        <dbReference type="ChEBI" id="CHEBI:43474"/>
        <dbReference type="ChEBI" id="CHEBI:58533"/>
        <dbReference type="EC" id="2.4.2.28"/>
    </reaction>
    <physiologicalReaction direction="left-to-right" evidence="9">
        <dbReference type="Rhea" id="RHEA:11853"/>
    </physiologicalReaction>
</comment>
<dbReference type="CDD" id="cd16833">
    <property type="entry name" value="YfiH"/>
    <property type="match status" value="1"/>
</dbReference>
<evidence type="ECO:0000256" key="5">
    <source>
        <dbReference type="ARBA" id="ARBA00022801"/>
    </source>
</evidence>
<comment type="caution">
    <text evidence="10">The sequence shown here is derived from an EMBL/GenBank/DDBJ whole genome shotgun (WGS) entry which is preliminary data.</text>
</comment>
<dbReference type="NCBIfam" id="TIGR00726">
    <property type="entry name" value="peptidoglycan editing factor PgeF"/>
    <property type="match status" value="1"/>
</dbReference>
<evidence type="ECO:0000313" key="10">
    <source>
        <dbReference type="EMBL" id="MPM35945.1"/>
    </source>
</evidence>
<dbReference type="Pfam" id="PF02578">
    <property type="entry name" value="Cu-oxidase_4"/>
    <property type="match status" value="1"/>
</dbReference>
<dbReference type="PANTHER" id="PTHR30616:SF2">
    <property type="entry name" value="PURINE NUCLEOSIDE PHOSPHORYLASE LACC1"/>
    <property type="match status" value="1"/>
</dbReference>